<feature type="region of interest" description="Disordered" evidence="1">
    <location>
        <begin position="177"/>
        <end position="207"/>
    </location>
</feature>
<reference evidence="4" key="2">
    <citation type="submission" date="2025-08" db="UniProtKB">
        <authorList>
            <consortium name="RefSeq"/>
        </authorList>
    </citation>
    <scope>IDENTIFICATION</scope>
</reference>
<dbReference type="Proteomes" id="UP000818029">
    <property type="component" value="Chromosome A02"/>
</dbReference>
<dbReference type="InterPro" id="IPR005162">
    <property type="entry name" value="Retrotrans_gag_dom"/>
</dbReference>
<evidence type="ECO:0000259" key="2">
    <source>
        <dbReference type="Pfam" id="PF03732"/>
    </source>
</evidence>
<dbReference type="RefSeq" id="XP_040940325.1">
    <property type="nucleotide sequence ID" value="XM_041084391.1"/>
</dbReference>
<dbReference type="Pfam" id="PF03732">
    <property type="entry name" value="Retrotrans_gag"/>
    <property type="match status" value="1"/>
</dbReference>
<evidence type="ECO:0000313" key="3">
    <source>
        <dbReference type="Proteomes" id="UP000818029"/>
    </source>
</evidence>
<sequence>MSTRGTRGRSTRGWGRDRRGIRAESFASAMIHNLDTSEMPVSLVTETGGFSLLRDEAYQWWLTVKEGTQPDRLTWDLFKIAYQSKYVGLSYTDPRRHEFLNLTLGDRSVAEYEAEFLRLSRYARGIVTNEYEHCVQFEDGFRDCLRVLITPQRERDFSVLVEKAKIIEEVKCSERQNREKGKVKRDSESTGFGMRPKKKARTDRSVRVGPTVAPAEVAICQLCNRLHPGECWRSTGACLRCGSIEHRVNDCPLRGNQVQAPIVETTQSPRKVKQPSRGKGQARGGNGMGRGQRAPDRDVGPTEARQPALVYAAHRREDGDAPNVIMGTFLVLNVPYVALIDIGFTHSYVACSVSETLGILHESTSSEIFVVSPLDSPLSASDSVGLSVKDVRAVKDFPDIFPEELPRLPSGREVEFGIELILGTAPVSIAPYRIALKELTKLKA</sequence>
<accession>A0ABM2ZCB5</accession>
<dbReference type="PANTHER" id="PTHR34482:SF36">
    <property type="entry name" value="RETROTRANSPOSON GAG DOMAIN-CONTAINING PROTEIN"/>
    <property type="match status" value="1"/>
</dbReference>
<gene>
    <name evidence="4" type="primary">LOC121212141</name>
</gene>
<feature type="domain" description="Retrotransposon gag" evidence="2">
    <location>
        <begin position="52"/>
        <end position="132"/>
    </location>
</feature>
<dbReference type="GeneID" id="121212141"/>
<keyword evidence="3" id="KW-1185">Reference proteome</keyword>
<organism evidence="3 4">
    <name type="scientific">Gossypium hirsutum</name>
    <name type="common">Upland cotton</name>
    <name type="synonym">Gossypium mexicanum</name>
    <dbReference type="NCBI Taxonomy" id="3635"/>
    <lineage>
        <taxon>Eukaryota</taxon>
        <taxon>Viridiplantae</taxon>
        <taxon>Streptophyta</taxon>
        <taxon>Embryophyta</taxon>
        <taxon>Tracheophyta</taxon>
        <taxon>Spermatophyta</taxon>
        <taxon>Magnoliopsida</taxon>
        <taxon>eudicotyledons</taxon>
        <taxon>Gunneridae</taxon>
        <taxon>Pentapetalae</taxon>
        <taxon>rosids</taxon>
        <taxon>malvids</taxon>
        <taxon>Malvales</taxon>
        <taxon>Malvaceae</taxon>
        <taxon>Malvoideae</taxon>
        <taxon>Gossypium</taxon>
    </lineage>
</organism>
<proteinExistence type="predicted"/>
<feature type="region of interest" description="Disordered" evidence="1">
    <location>
        <begin position="263"/>
        <end position="304"/>
    </location>
</feature>
<dbReference type="Pfam" id="PF08284">
    <property type="entry name" value="RVP_2"/>
    <property type="match status" value="1"/>
</dbReference>
<protein>
    <recommendedName>
        <fullName evidence="2">Retrotransposon gag domain-containing protein</fullName>
    </recommendedName>
</protein>
<feature type="compositionally biased region" description="Basic and acidic residues" evidence="1">
    <location>
        <begin position="177"/>
        <end position="188"/>
    </location>
</feature>
<reference evidence="3" key="1">
    <citation type="journal article" date="2020" name="Nat. Genet.">
        <title>Genomic diversifications of five Gossypium allopolyploid species and their impact on cotton improvement.</title>
        <authorList>
            <person name="Chen Z.J."/>
            <person name="Sreedasyam A."/>
            <person name="Ando A."/>
            <person name="Song Q."/>
            <person name="De Santiago L.M."/>
            <person name="Hulse-Kemp A.M."/>
            <person name="Ding M."/>
            <person name="Ye W."/>
            <person name="Kirkbride R.C."/>
            <person name="Jenkins J."/>
            <person name="Plott C."/>
            <person name="Lovell J."/>
            <person name="Lin Y.M."/>
            <person name="Vaughn R."/>
            <person name="Liu B."/>
            <person name="Simpson S."/>
            <person name="Scheffler B.E."/>
            <person name="Wen L."/>
            <person name="Saski C.A."/>
            <person name="Grover C.E."/>
            <person name="Hu G."/>
            <person name="Conover J.L."/>
            <person name="Carlson J.W."/>
            <person name="Shu S."/>
            <person name="Boston L.B."/>
            <person name="Williams M."/>
            <person name="Peterson D.G."/>
            <person name="McGee K."/>
            <person name="Jones D.C."/>
            <person name="Wendel J.F."/>
            <person name="Stelly D.M."/>
            <person name="Grimwood J."/>
            <person name="Schmutz J."/>
        </authorList>
    </citation>
    <scope>NUCLEOTIDE SEQUENCE [LARGE SCALE GENOMIC DNA]</scope>
    <source>
        <strain evidence="3">cv. TM-1</strain>
    </source>
</reference>
<feature type="compositionally biased region" description="Gly residues" evidence="1">
    <location>
        <begin position="281"/>
        <end position="290"/>
    </location>
</feature>
<name>A0ABM2ZCB5_GOSHI</name>
<evidence type="ECO:0000256" key="1">
    <source>
        <dbReference type="SAM" id="MobiDB-lite"/>
    </source>
</evidence>
<evidence type="ECO:0000313" key="4">
    <source>
        <dbReference type="RefSeq" id="XP_040940325.1"/>
    </source>
</evidence>
<dbReference type="PANTHER" id="PTHR34482">
    <property type="entry name" value="DNA DAMAGE-INDUCIBLE PROTEIN 1-LIKE"/>
    <property type="match status" value="1"/>
</dbReference>